<dbReference type="InterPro" id="IPR007171">
    <property type="entry name" value="DUF371"/>
</dbReference>
<proteinExistence type="predicted"/>
<organism evidence="1">
    <name type="scientific">marine sediment metagenome</name>
    <dbReference type="NCBI Taxonomy" id="412755"/>
    <lineage>
        <taxon>unclassified sequences</taxon>
        <taxon>metagenomes</taxon>
        <taxon>ecological metagenomes</taxon>
    </lineage>
</organism>
<dbReference type="Pfam" id="PF04027">
    <property type="entry name" value="DUF371"/>
    <property type="match status" value="1"/>
</dbReference>
<accession>A0A0F9FDX8</accession>
<dbReference type="AlphaFoldDB" id="A0A0F9FDX8"/>
<evidence type="ECO:0008006" key="2">
    <source>
        <dbReference type="Google" id="ProtNLM"/>
    </source>
</evidence>
<comment type="caution">
    <text evidence="1">The sequence shown here is derived from an EMBL/GenBank/DDBJ whole genome shotgun (WGS) entry which is preliminary data.</text>
</comment>
<dbReference type="InterPro" id="IPR023131">
    <property type="entry name" value="Mth639-like_dom_sf"/>
</dbReference>
<name>A0A0F9FDX8_9ZZZZ</name>
<dbReference type="Gene3D" id="2.60.120.630">
    <property type="entry name" value="mth639 domain like"/>
    <property type="match status" value="1"/>
</dbReference>
<dbReference type="PANTHER" id="PTHR40696:SF1">
    <property type="entry name" value="DUF371 DOMAIN-CONTAINING PROTEIN"/>
    <property type="match status" value="1"/>
</dbReference>
<dbReference type="PANTHER" id="PTHR40696">
    <property type="entry name" value="DUF371 FAMILY PROTEIN"/>
    <property type="match status" value="1"/>
</dbReference>
<gene>
    <name evidence="1" type="ORF">LCGC14_2254950</name>
</gene>
<protein>
    <recommendedName>
        <fullName evidence="2">DUF371 domain-containing protein</fullName>
    </recommendedName>
</protein>
<evidence type="ECO:0000313" key="1">
    <source>
        <dbReference type="EMBL" id="KKL55485.1"/>
    </source>
</evidence>
<dbReference type="EMBL" id="LAZR01030825">
    <property type="protein sequence ID" value="KKL55485.1"/>
    <property type="molecule type" value="Genomic_DNA"/>
</dbReference>
<reference evidence="1" key="1">
    <citation type="journal article" date="2015" name="Nature">
        <title>Complex archaea that bridge the gap between prokaryotes and eukaryotes.</title>
        <authorList>
            <person name="Spang A."/>
            <person name="Saw J.H."/>
            <person name="Jorgensen S.L."/>
            <person name="Zaremba-Niedzwiedzka K."/>
            <person name="Martijn J."/>
            <person name="Lind A.E."/>
            <person name="van Eijk R."/>
            <person name="Schleper C."/>
            <person name="Guy L."/>
            <person name="Ettema T.J."/>
        </authorList>
    </citation>
    <scope>NUCLEOTIDE SEQUENCE</scope>
</reference>
<sequence length="112" mass="12408">SKGDCIVAINATKACCDLKPELKKKIKSGSKFLVTLRVDHLSDTFEGYGSKNLMLLDEEDMVFRKSTFVCDRTVLINCTKAAGDINRDLIERLTNPGNKLSITIEVNELNGN</sequence>
<feature type="non-terminal residue" evidence="1">
    <location>
        <position position="1"/>
    </location>
</feature>